<evidence type="ECO:0000256" key="2">
    <source>
        <dbReference type="ARBA" id="ARBA00022475"/>
    </source>
</evidence>
<dbReference type="EMBL" id="JBBMFS010000009">
    <property type="protein sequence ID" value="MEQ2555535.1"/>
    <property type="molecule type" value="Genomic_DNA"/>
</dbReference>
<organism evidence="8 9">
    <name type="scientific">Lachnospira intestinalis</name>
    <dbReference type="NCBI Taxonomy" id="3133158"/>
    <lineage>
        <taxon>Bacteria</taxon>
        <taxon>Bacillati</taxon>
        <taxon>Bacillota</taxon>
        <taxon>Clostridia</taxon>
        <taxon>Lachnospirales</taxon>
        <taxon>Lachnospiraceae</taxon>
        <taxon>Lachnospira</taxon>
    </lineage>
</organism>
<evidence type="ECO:0000256" key="1">
    <source>
        <dbReference type="ARBA" id="ARBA00004651"/>
    </source>
</evidence>
<feature type="transmembrane region" description="Helical" evidence="6">
    <location>
        <begin position="40"/>
        <end position="64"/>
    </location>
</feature>
<dbReference type="Proteomes" id="UP001546774">
    <property type="component" value="Unassembled WGS sequence"/>
</dbReference>
<evidence type="ECO:0000313" key="8">
    <source>
        <dbReference type="EMBL" id="MEQ2555535.1"/>
    </source>
</evidence>
<keyword evidence="3 6" id="KW-0812">Transmembrane</keyword>
<keyword evidence="2" id="KW-1003">Cell membrane</keyword>
<feature type="transmembrane region" description="Helical" evidence="6">
    <location>
        <begin position="235"/>
        <end position="256"/>
    </location>
</feature>
<reference evidence="8" key="1">
    <citation type="submission" date="2024-03" db="EMBL/GenBank/DDBJ databases">
        <title>Human intestinal bacterial collection.</title>
        <authorList>
            <person name="Pauvert C."/>
            <person name="Hitch T.C.A."/>
            <person name="Clavel T."/>
        </authorList>
    </citation>
    <scope>NUCLEOTIDE SEQUENCE [LARGE SCALE GENOMIC DNA]</scope>
    <source>
        <strain evidence="8">CLA-AA-H89B</strain>
    </source>
</reference>
<evidence type="ECO:0000259" key="7">
    <source>
        <dbReference type="Pfam" id="PF00482"/>
    </source>
</evidence>
<proteinExistence type="predicted"/>
<evidence type="ECO:0000256" key="6">
    <source>
        <dbReference type="SAM" id="Phobius"/>
    </source>
</evidence>
<keyword evidence="5 6" id="KW-0472">Membrane</keyword>
<evidence type="ECO:0000256" key="3">
    <source>
        <dbReference type="ARBA" id="ARBA00022692"/>
    </source>
</evidence>
<dbReference type="PANTHER" id="PTHR35007">
    <property type="entry name" value="INTEGRAL MEMBRANE PROTEIN-RELATED"/>
    <property type="match status" value="1"/>
</dbReference>
<name>A0ABV1H7U9_9FIRM</name>
<dbReference type="Pfam" id="PF00482">
    <property type="entry name" value="T2SSF"/>
    <property type="match status" value="1"/>
</dbReference>
<feature type="domain" description="Type II secretion system protein GspF" evidence="7">
    <location>
        <begin position="94"/>
        <end position="221"/>
    </location>
</feature>
<evidence type="ECO:0000256" key="4">
    <source>
        <dbReference type="ARBA" id="ARBA00022989"/>
    </source>
</evidence>
<accession>A0ABV1H7U9</accession>
<dbReference type="InterPro" id="IPR018076">
    <property type="entry name" value="T2SS_GspF_dom"/>
</dbReference>
<comment type="subcellular location">
    <subcellularLocation>
        <location evidence="1">Cell membrane</location>
        <topology evidence="1">Multi-pass membrane protein</topology>
    </subcellularLocation>
</comment>
<evidence type="ECO:0000313" key="9">
    <source>
        <dbReference type="Proteomes" id="UP001546774"/>
    </source>
</evidence>
<dbReference type="PANTHER" id="PTHR35007:SF1">
    <property type="entry name" value="PILUS ASSEMBLY PROTEIN"/>
    <property type="match status" value="1"/>
</dbReference>
<gene>
    <name evidence="8" type="ORF">WMO37_11050</name>
</gene>
<sequence>MPKWLQQELPDIKKSTAAAWIYRRYDISLRDFLKITLSGIGLLLITADIFYHNLLAAAVLCPYLHFRLKIKSEELHKQRRERLKMQFKDGMQSVAFSLNSGYSIENAWKEAIVEMRLLYGENSEIVTEFQRIINRLERNENIEDVLEEFAKKSGVADIEYFAAVFRYAKRYGGDLIAIIRHTAETIREKNETYNEIQTIISGKKMEQKVMSAVPFFLLGYMKLTAWDFICPLYGNPAGVLMMSISLMVYIGADYIAGKIVEIEV</sequence>
<keyword evidence="4 6" id="KW-1133">Transmembrane helix</keyword>
<keyword evidence="9" id="KW-1185">Reference proteome</keyword>
<comment type="caution">
    <text evidence="8">The sequence shown here is derived from an EMBL/GenBank/DDBJ whole genome shotgun (WGS) entry which is preliminary data.</text>
</comment>
<protein>
    <submittedName>
        <fullName evidence="8">Type II secretion system F family protein</fullName>
    </submittedName>
</protein>
<evidence type="ECO:0000256" key="5">
    <source>
        <dbReference type="ARBA" id="ARBA00023136"/>
    </source>
</evidence>